<accession>A0A2A6BH31</accession>
<evidence type="ECO:0000313" key="2">
    <source>
        <dbReference type="Proteomes" id="UP000005239"/>
    </source>
</evidence>
<dbReference type="AlphaFoldDB" id="A0A2A6BH31"/>
<accession>A0A8R1UI27</accession>
<organism evidence="1 2">
    <name type="scientific">Pristionchus pacificus</name>
    <name type="common">Parasitic nematode worm</name>
    <dbReference type="NCBI Taxonomy" id="54126"/>
    <lineage>
        <taxon>Eukaryota</taxon>
        <taxon>Metazoa</taxon>
        <taxon>Ecdysozoa</taxon>
        <taxon>Nematoda</taxon>
        <taxon>Chromadorea</taxon>
        <taxon>Rhabditida</taxon>
        <taxon>Rhabditina</taxon>
        <taxon>Diplogasteromorpha</taxon>
        <taxon>Diplogasteroidea</taxon>
        <taxon>Neodiplogasteridae</taxon>
        <taxon>Pristionchus</taxon>
    </lineage>
</organism>
<protein>
    <submittedName>
        <fullName evidence="1">Uncharacterized protein</fullName>
    </submittedName>
</protein>
<gene>
    <name evidence="1" type="primary">WBGene00115469</name>
</gene>
<dbReference type="EnsemblMetazoa" id="PPA25915.1">
    <property type="protein sequence ID" value="PPA25915.1"/>
    <property type="gene ID" value="WBGene00115469"/>
</dbReference>
<sequence length="105" mass="11058">MMKAIFVCLLLFLPVTIAIRCFIGTDMNFMQDDCKGNAKGSNFCYKQVTPHGGSSNKDCGYGFCSEDGCKGGECCCSTGDYCNGAAGSILLISLATAAAAAWLRL</sequence>
<proteinExistence type="predicted"/>
<reference evidence="2" key="1">
    <citation type="journal article" date="2008" name="Nat. Genet.">
        <title>The Pristionchus pacificus genome provides a unique perspective on nematode lifestyle and parasitism.</title>
        <authorList>
            <person name="Dieterich C."/>
            <person name="Clifton S.W."/>
            <person name="Schuster L.N."/>
            <person name="Chinwalla A."/>
            <person name="Delehaunty K."/>
            <person name="Dinkelacker I."/>
            <person name="Fulton L."/>
            <person name="Fulton R."/>
            <person name="Godfrey J."/>
            <person name="Minx P."/>
            <person name="Mitreva M."/>
            <person name="Roeseler W."/>
            <person name="Tian H."/>
            <person name="Witte H."/>
            <person name="Yang S.P."/>
            <person name="Wilson R.K."/>
            <person name="Sommer R.J."/>
        </authorList>
    </citation>
    <scope>NUCLEOTIDE SEQUENCE [LARGE SCALE GENOMIC DNA]</scope>
    <source>
        <strain evidence="2">PS312</strain>
    </source>
</reference>
<name>A0A2A6BH31_PRIPA</name>
<reference evidence="1" key="2">
    <citation type="submission" date="2022-06" db="UniProtKB">
        <authorList>
            <consortium name="EnsemblMetazoa"/>
        </authorList>
    </citation>
    <scope>IDENTIFICATION</scope>
    <source>
        <strain evidence="1">PS312</strain>
    </source>
</reference>
<dbReference type="Proteomes" id="UP000005239">
    <property type="component" value="Unassembled WGS sequence"/>
</dbReference>
<evidence type="ECO:0000313" key="1">
    <source>
        <dbReference type="EnsemblMetazoa" id="PPA25915.1"/>
    </source>
</evidence>
<keyword evidence="2" id="KW-1185">Reference proteome</keyword>